<evidence type="ECO:0000256" key="1">
    <source>
        <dbReference type="SAM" id="MobiDB-lite"/>
    </source>
</evidence>
<name>A0A830I2N8_9CHLO</name>
<keyword evidence="2" id="KW-0472">Membrane</keyword>
<feature type="compositionally biased region" description="Polar residues" evidence="1">
    <location>
        <begin position="1"/>
        <end position="14"/>
    </location>
</feature>
<feature type="region of interest" description="Disordered" evidence="1">
    <location>
        <begin position="77"/>
        <end position="115"/>
    </location>
</feature>
<feature type="region of interest" description="Disordered" evidence="1">
    <location>
        <begin position="1"/>
        <end position="51"/>
    </location>
</feature>
<dbReference type="Proteomes" id="UP000660262">
    <property type="component" value="Unassembled WGS sequence"/>
</dbReference>
<keyword evidence="2" id="KW-0812">Transmembrane</keyword>
<gene>
    <name evidence="3" type="ORF">PPROV_001075800</name>
</gene>
<proteinExistence type="predicted"/>
<organism evidence="3 4">
    <name type="scientific">Pycnococcus provasolii</name>
    <dbReference type="NCBI Taxonomy" id="41880"/>
    <lineage>
        <taxon>Eukaryota</taxon>
        <taxon>Viridiplantae</taxon>
        <taxon>Chlorophyta</taxon>
        <taxon>Pseudoscourfieldiophyceae</taxon>
        <taxon>Pseudoscourfieldiales</taxon>
        <taxon>Pycnococcaceae</taxon>
        <taxon>Pycnococcus</taxon>
    </lineage>
</organism>
<sequence>MERCLQQHTKTTCLTRKPASSSPPSAAGRRTKTQRRQQNSNAAALSTTDTTRRRVVVHAATDSPYVASAENDAVAADTEAADSAAETGTKPCCASHNHESTTPTDGNSDAPPATTASVAVSTKKVALESDSSLLVGDGYNFNGVFAALGAVVVAGGAWFFVDRQKIGGADDSLKAEELAEQEQEHQSARLRIRQAAAVQSAINYARMANHSRAHVEIERAIDVHTECRRSVLTDAFQSEDVERVYKLAAKRLSTTTQYPRMILFRKLLNISDADGERLEAQAADEQKGSFVI</sequence>
<keyword evidence="2" id="KW-1133">Transmembrane helix</keyword>
<keyword evidence="4" id="KW-1185">Reference proteome</keyword>
<evidence type="ECO:0000313" key="4">
    <source>
        <dbReference type="Proteomes" id="UP000660262"/>
    </source>
</evidence>
<protein>
    <submittedName>
        <fullName evidence="3">Uncharacterized protein</fullName>
    </submittedName>
</protein>
<feature type="compositionally biased region" description="Polar residues" evidence="1">
    <location>
        <begin position="36"/>
        <end position="46"/>
    </location>
</feature>
<feature type="compositionally biased region" description="Low complexity" evidence="1">
    <location>
        <begin position="18"/>
        <end position="27"/>
    </location>
</feature>
<accession>A0A830I2N8</accession>
<comment type="caution">
    <text evidence="3">The sequence shown here is derived from an EMBL/GenBank/DDBJ whole genome shotgun (WGS) entry which is preliminary data.</text>
</comment>
<feature type="transmembrane region" description="Helical" evidence="2">
    <location>
        <begin position="139"/>
        <end position="161"/>
    </location>
</feature>
<dbReference type="EMBL" id="BNJQ01000038">
    <property type="protein sequence ID" value="GHP12031.1"/>
    <property type="molecule type" value="Genomic_DNA"/>
</dbReference>
<evidence type="ECO:0000256" key="2">
    <source>
        <dbReference type="SAM" id="Phobius"/>
    </source>
</evidence>
<feature type="compositionally biased region" description="Low complexity" evidence="1">
    <location>
        <begin position="77"/>
        <end position="89"/>
    </location>
</feature>
<evidence type="ECO:0000313" key="3">
    <source>
        <dbReference type="EMBL" id="GHP12031.1"/>
    </source>
</evidence>
<reference evidence="3" key="1">
    <citation type="submission" date="2020-10" db="EMBL/GenBank/DDBJ databases">
        <title>Unveiling of a novel bifunctional photoreceptor, Dualchrome1, isolated from a cosmopolitan green alga.</title>
        <authorList>
            <person name="Suzuki S."/>
            <person name="Kawachi M."/>
        </authorList>
    </citation>
    <scope>NUCLEOTIDE SEQUENCE</scope>
    <source>
        <strain evidence="3">NIES 2893</strain>
    </source>
</reference>
<dbReference type="AlphaFoldDB" id="A0A830I2N8"/>